<accession>A0A8H2XMV2</accession>
<name>A0A8H2XMV2_9AGAM</name>
<proteinExistence type="predicted"/>
<gene>
    <name evidence="2" type="ORF">RDB_LOCUS23430</name>
</gene>
<evidence type="ECO:0000256" key="1">
    <source>
        <dbReference type="SAM" id="SignalP"/>
    </source>
</evidence>
<reference evidence="2" key="1">
    <citation type="submission" date="2021-01" db="EMBL/GenBank/DDBJ databases">
        <authorList>
            <person name="Kaushik A."/>
        </authorList>
    </citation>
    <scope>NUCLEOTIDE SEQUENCE</scope>
    <source>
        <strain evidence="2">AG6-10EEA</strain>
    </source>
</reference>
<feature type="signal peptide" evidence="1">
    <location>
        <begin position="1"/>
        <end position="19"/>
    </location>
</feature>
<comment type="caution">
    <text evidence="2">The sequence shown here is derived from an EMBL/GenBank/DDBJ whole genome shotgun (WGS) entry which is preliminary data.</text>
</comment>
<evidence type="ECO:0000313" key="2">
    <source>
        <dbReference type="EMBL" id="CAE6430823.1"/>
    </source>
</evidence>
<dbReference type="EMBL" id="CAJMXA010000440">
    <property type="protein sequence ID" value="CAE6430823.1"/>
    <property type="molecule type" value="Genomic_DNA"/>
</dbReference>
<dbReference type="AlphaFoldDB" id="A0A8H2XMV2"/>
<sequence>MFFSRLVVTALSFGATALAAPIGVPGVALPVDSLVPGGSSLPIDITKLPLSGSSGLPLPISGGSVPSLGGGSGGIGLPLARREESTYTGALDNLGNVAGGLLNNDAQELDASSLLSGLVNLNSALKGVTSVLGPMQGLDVDSLLNGASLDNVTKQTQSVFQLVNQVTSKVQSMGLTSDAKDQLLTTVKTLNDITSGLGIAPELQSVVKGCLAKVLGLVGGLLQGLGINL</sequence>
<protein>
    <submittedName>
        <fullName evidence="2">Uncharacterized protein</fullName>
    </submittedName>
</protein>
<evidence type="ECO:0000313" key="3">
    <source>
        <dbReference type="Proteomes" id="UP000663853"/>
    </source>
</evidence>
<keyword evidence="1" id="KW-0732">Signal</keyword>
<feature type="chain" id="PRO_5034519317" evidence="1">
    <location>
        <begin position="20"/>
        <end position="229"/>
    </location>
</feature>
<organism evidence="2 3">
    <name type="scientific">Rhizoctonia solani</name>
    <dbReference type="NCBI Taxonomy" id="456999"/>
    <lineage>
        <taxon>Eukaryota</taxon>
        <taxon>Fungi</taxon>
        <taxon>Dikarya</taxon>
        <taxon>Basidiomycota</taxon>
        <taxon>Agaricomycotina</taxon>
        <taxon>Agaricomycetes</taxon>
        <taxon>Cantharellales</taxon>
        <taxon>Ceratobasidiaceae</taxon>
        <taxon>Rhizoctonia</taxon>
    </lineage>
</organism>
<dbReference type="Proteomes" id="UP000663853">
    <property type="component" value="Unassembled WGS sequence"/>
</dbReference>